<dbReference type="Pfam" id="PF01071">
    <property type="entry name" value="GARS_A"/>
    <property type="match status" value="1"/>
</dbReference>
<keyword evidence="7 12" id="KW-0658">Purine biosynthesis</keyword>
<feature type="region of interest" description="Disordered" evidence="14">
    <location>
        <begin position="397"/>
        <end position="418"/>
    </location>
</feature>
<evidence type="ECO:0000256" key="7">
    <source>
        <dbReference type="ARBA" id="ARBA00022755"/>
    </source>
</evidence>
<organism evidence="16 17">
    <name type="scientific">Bifidobacterium choloepi</name>
    <dbReference type="NCBI Taxonomy" id="2614131"/>
    <lineage>
        <taxon>Bacteria</taxon>
        <taxon>Bacillati</taxon>
        <taxon>Actinomycetota</taxon>
        <taxon>Actinomycetes</taxon>
        <taxon>Bifidobacteriales</taxon>
        <taxon>Bifidobacteriaceae</taxon>
        <taxon>Bifidobacterium</taxon>
    </lineage>
</organism>
<reference evidence="16 17" key="1">
    <citation type="submission" date="2019-09" db="EMBL/GenBank/DDBJ databases">
        <title>Phylogenetic characterization of a novel taxon of the genus Bifidobacterium: Bifidobacterium choloepi sp. nov.</title>
        <authorList>
            <person name="Modesto M."/>
            <person name="Satti M."/>
        </authorList>
    </citation>
    <scope>NUCLEOTIDE SEQUENCE [LARGE SCALE GENOMIC DNA]</scope>
    <source>
        <strain evidence="16 17">BRDM6</strain>
    </source>
</reference>
<comment type="catalytic activity">
    <reaction evidence="12">
        <text>5-phospho-beta-D-ribosylamine + glycine + ATP = N(1)-(5-phospho-beta-D-ribosyl)glycinamide + ADP + phosphate + H(+)</text>
        <dbReference type="Rhea" id="RHEA:17453"/>
        <dbReference type="ChEBI" id="CHEBI:15378"/>
        <dbReference type="ChEBI" id="CHEBI:30616"/>
        <dbReference type="ChEBI" id="CHEBI:43474"/>
        <dbReference type="ChEBI" id="CHEBI:57305"/>
        <dbReference type="ChEBI" id="CHEBI:58681"/>
        <dbReference type="ChEBI" id="CHEBI:143788"/>
        <dbReference type="ChEBI" id="CHEBI:456216"/>
        <dbReference type="EC" id="6.3.4.13"/>
    </reaction>
</comment>
<evidence type="ECO:0000256" key="3">
    <source>
        <dbReference type="ARBA" id="ARBA00005174"/>
    </source>
</evidence>
<dbReference type="HAMAP" id="MF_00138">
    <property type="entry name" value="GARS"/>
    <property type="match status" value="1"/>
</dbReference>
<dbReference type="SMART" id="SM01210">
    <property type="entry name" value="GARS_C"/>
    <property type="match status" value="1"/>
</dbReference>
<dbReference type="SUPFAM" id="SSF51246">
    <property type="entry name" value="Rudiment single hybrid motif"/>
    <property type="match status" value="1"/>
</dbReference>
<dbReference type="PROSITE" id="PS50975">
    <property type="entry name" value="ATP_GRASP"/>
    <property type="match status" value="1"/>
</dbReference>
<dbReference type="InterPro" id="IPR013815">
    <property type="entry name" value="ATP_grasp_subdomain_1"/>
</dbReference>
<dbReference type="Gene3D" id="3.40.50.20">
    <property type="match status" value="1"/>
</dbReference>
<dbReference type="Gene3D" id="3.30.1490.20">
    <property type="entry name" value="ATP-grasp fold, A domain"/>
    <property type="match status" value="1"/>
</dbReference>
<dbReference type="SMART" id="SM01209">
    <property type="entry name" value="GARS_A"/>
    <property type="match status" value="1"/>
</dbReference>
<dbReference type="GO" id="GO:0009113">
    <property type="term" value="P:purine nucleobase biosynthetic process"/>
    <property type="evidence" value="ECO:0007669"/>
    <property type="project" value="InterPro"/>
</dbReference>
<feature type="domain" description="ATP-grasp" evidence="15">
    <location>
        <begin position="110"/>
        <end position="316"/>
    </location>
</feature>
<dbReference type="Proteomes" id="UP000469292">
    <property type="component" value="Unassembled WGS sequence"/>
</dbReference>
<comment type="pathway">
    <text evidence="3 12">Purine metabolism; IMP biosynthesis via de novo pathway; N(1)-(5-phospho-D-ribosyl)glycinamide from 5-phospho-alpha-D-ribose 1-diphosphate: step 2/2.</text>
</comment>
<dbReference type="GO" id="GO:0006189">
    <property type="term" value="P:'de novo' IMP biosynthetic process"/>
    <property type="evidence" value="ECO:0007669"/>
    <property type="project" value="UniProtKB-UniRule"/>
</dbReference>
<dbReference type="EMBL" id="VYSG01000001">
    <property type="protein sequence ID" value="NEG69432.1"/>
    <property type="molecule type" value="Genomic_DNA"/>
</dbReference>
<name>A0A6I5NKR2_9BIFI</name>
<dbReference type="InterPro" id="IPR020562">
    <property type="entry name" value="PRibGlycinamide_synth_N"/>
</dbReference>
<dbReference type="GO" id="GO:0004637">
    <property type="term" value="F:phosphoribosylamine-glycine ligase activity"/>
    <property type="evidence" value="ECO:0007669"/>
    <property type="project" value="UniProtKB-UniRule"/>
</dbReference>
<dbReference type="InterPro" id="IPR016185">
    <property type="entry name" value="PreATP-grasp_dom_sf"/>
</dbReference>
<dbReference type="PANTHER" id="PTHR43472:SF1">
    <property type="entry name" value="PHOSPHORIBOSYLAMINE--GLYCINE LIGASE, CHLOROPLASTIC"/>
    <property type="match status" value="1"/>
</dbReference>
<evidence type="ECO:0000256" key="4">
    <source>
        <dbReference type="ARBA" id="ARBA00013255"/>
    </source>
</evidence>
<dbReference type="UniPathway" id="UPA00074">
    <property type="reaction ID" value="UER00125"/>
</dbReference>
<keyword evidence="6 13" id="KW-0547">Nucleotide-binding</keyword>
<feature type="compositionally biased region" description="Low complexity" evidence="14">
    <location>
        <begin position="405"/>
        <end position="418"/>
    </location>
</feature>
<dbReference type="InterPro" id="IPR020559">
    <property type="entry name" value="PRibGlycinamide_synth_CS"/>
</dbReference>
<dbReference type="Pfam" id="PF02844">
    <property type="entry name" value="GARS_N"/>
    <property type="match status" value="1"/>
</dbReference>
<protein>
    <recommendedName>
        <fullName evidence="4 12">Phosphoribosylamine--glycine ligase</fullName>
        <ecNumber evidence="4 12">6.3.4.13</ecNumber>
    </recommendedName>
    <alternativeName>
        <fullName evidence="12">GARS</fullName>
    </alternativeName>
    <alternativeName>
        <fullName evidence="10 12">Glycinamide ribonucleotide synthetase</fullName>
    </alternativeName>
    <alternativeName>
        <fullName evidence="11 12">Phosphoribosylglycinamide synthetase</fullName>
    </alternativeName>
</protein>
<evidence type="ECO:0000256" key="1">
    <source>
        <dbReference type="ARBA" id="ARBA00001936"/>
    </source>
</evidence>
<dbReference type="FunFam" id="3.30.1490.20:FF:000006">
    <property type="entry name" value="phosphoribosylamine--glycine ligase, chloroplastic-like"/>
    <property type="match status" value="1"/>
</dbReference>
<comment type="similarity">
    <text evidence="9 12">Belongs to the GARS family.</text>
</comment>
<dbReference type="PANTHER" id="PTHR43472">
    <property type="entry name" value="PHOSPHORIBOSYLAMINE--GLYCINE LIGASE"/>
    <property type="match status" value="1"/>
</dbReference>
<dbReference type="GO" id="GO:0005524">
    <property type="term" value="F:ATP binding"/>
    <property type="evidence" value="ECO:0007669"/>
    <property type="project" value="UniProtKB-UniRule"/>
</dbReference>
<evidence type="ECO:0000256" key="10">
    <source>
        <dbReference type="ARBA" id="ARBA00042242"/>
    </source>
</evidence>
<dbReference type="InterPro" id="IPR037123">
    <property type="entry name" value="PRibGlycinamide_synth_C_sf"/>
</dbReference>
<comment type="cofactor">
    <cofactor evidence="1">
        <name>Mn(2+)</name>
        <dbReference type="ChEBI" id="CHEBI:29035"/>
    </cofactor>
</comment>
<keyword evidence="8 13" id="KW-0067">ATP-binding</keyword>
<dbReference type="PROSITE" id="PS00184">
    <property type="entry name" value="GARS"/>
    <property type="match status" value="1"/>
</dbReference>
<dbReference type="EC" id="6.3.4.13" evidence="4 12"/>
<evidence type="ECO:0000256" key="14">
    <source>
        <dbReference type="SAM" id="MobiDB-lite"/>
    </source>
</evidence>
<dbReference type="GO" id="GO:0046872">
    <property type="term" value="F:metal ion binding"/>
    <property type="evidence" value="ECO:0007669"/>
    <property type="project" value="InterPro"/>
</dbReference>
<dbReference type="NCBIfam" id="TIGR00877">
    <property type="entry name" value="purD"/>
    <property type="match status" value="1"/>
</dbReference>
<sequence length="472" mass="49187">MGQKVLVIGSGAREHAIAHTLLKGDSVEEVTVAPGNPGMEADGIRVVQINPSNQAAMIDFAQANDIDWVFVGPEVPLIEGIVDMFADAGIPAFGPSKAAAQIEGSKDFAKKLMDRHGIPTAKYATFAELEPAAEYVREHGAPIVVKADGLAAGKGVTVAMDVETALAALDDIFVDHRFGNAGAKVVIEDYLEGQEFSLMSFVNGTDFWPMPISQDHKRAYDNDEGPNTGGMGAYSPVPQIADETVAEAIGTIVRPTVEAMAAEGAPFTGILYAGLIATADGPKVIEFNARFGDPETEVVLPRLKSDLGAAIWTILQSGDGVAAPQSADDIVQTGSFPKVGAEPVFAWDTDGATIGVVLASDGYPGDVVKGAPVPDFGDLDDETHVYYAGVGLAPDERTASDDSRAASAGNGVAASGGEEAAPKLVANSGRVLLVETSAPTIAEAQRKIYDILDAVDTPGLFYRHDIAAKALR</sequence>
<proteinExistence type="inferred from homology"/>
<comment type="caution">
    <text evidence="16">The sequence shown here is derived from an EMBL/GenBank/DDBJ whole genome shotgun (WGS) entry which is preliminary data.</text>
</comment>
<dbReference type="SUPFAM" id="SSF56059">
    <property type="entry name" value="Glutathione synthetase ATP-binding domain-like"/>
    <property type="match status" value="1"/>
</dbReference>
<dbReference type="InterPro" id="IPR011761">
    <property type="entry name" value="ATP-grasp"/>
</dbReference>
<dbReference type="AlphaFoldDB" id="A0A6I5NKR2"/>
<evidence type="ECO:0000256" key="9">
    <source>
        <dbReference type="ARBA" id="ARBA00038345"/>
    </source>
</evidence>
<dbReference type="Gene3D" id="3.30.470.20">
    <property type="entry name" value="ATP-grasp fold, B domain"/>
    <property type="match status" value="1"/>
</dbReference>
<dbReference type="Pfam" id="PF02843">
    <property type="entry name" value="GARS_C"/>
    <property type="match status" value="1"/>
</dbReference>
<dbReference type="SUPFAM" id="SSF52440">
    <property type="entry name" value="PreATP-grasp domain"/>
    <property type="match status" value="1"/>
</dbReference>
<keyword evidence="5 12" id="KW-0436">Ligase</keyword>
<evidence type="ECO:0000256" key="5">
    <source>
        <dbReference type="ARBA" id="ARBA00022598"/>
    </source>
</evidence>
<evidence type="ECO:0000259" key="15">
    <source>
        <dbReference type="PROSITE" id="PS50975"/>
    </source>
</evidence>
<keyword evidence="17" id="KW-1185">Reference proteome</keyword>
<evidence type="ECO:0000313" key="17">
    <source>
        <dbReference type="Proteomes" id="UP000469292"/>
    </source>
</evidence>
<evidence type="ECO:0000256" key="6">
    <source>
        <dbReference type="ARBA" id="ARBA00022741"/>
    </source>
</evidence>
<dbReference type="InterPro" id="IPR000115">
    <property type="entry name" value="PRibGlycinamide_synth"/>
</dbReference>
<dbReference type="InterPro" id="IPR020561">
    <property type="entry name" value="PRibGlycinamid_synth_ATP-grasp"/>
</dbReference>
<evidence type="ECO:0000256" key="13">
    <source>
        <dbReference type="PROSITE-ProRule" id="PRU00409"/>
    </source>
</evidence>
<evidence type="ECO:0000256" key="12">
    <source>
        <dbReference type="HAMAP-Rule" id="MF_00138"/>
    </source>
</evidence>
<accession>A0A6I5NKR2</accession>
<evidence type="ECO:0000256" key="8">
    <source>
        <dbReference type="ARBA" id="ARBA00022840"/>
    </source>
</evidence>
<comment type="cofactor">
    <cofactor evidence="2">
        <name>Mg(2+)</name>
        <dbReference type="ChEBI" id="CHEBI:18420"/>
    </cofactor>
</comment>
<gene>
    <name evidence="12 16" type="primary">purD</name>
    <name evidence="16" type="ORF">F6S87_02080</name>
</gene>
<evidence type="ECO:0000256" key="2">
    <source>
        <dbReference type="ARBA" id="ARBA00001946"/>
    </source>
</evidence>
<evidence type="ECO:0000256" key="11">
    <source>
        <dbReference type="ARBA" id="ARBA00042864"/>
    </source>
</evidence>
<dbReference type="RefSeq" id="WP_163226999.1">
    <property type="nucleotide sequence ID" value="NZ_VYSG01000001.1"/>
</dbReference>
<dbReference type="InterPro" id="IPR011054">
    <property type="entry name" value="Rudment_hybrid_motif"/>
</dbReference>
<dbReference type="Gene3D" id="3.90.600.10">
    <property type="entry name" value="Phosphoribosylglycinamide synthetase, C-terminal domain"/>
    <property type="match status" value="1"/>
</dbReference>
<dbReference type="InterPro" id="IPR020560">
    <property type="entry name" value="PRibGlycinamide_synth_C-dom"/>
</dbReference>
<evidence type="ECO:0000313" key="16">
    <source>
        <dbReference type="EMBL" id="NEG69432.1"/>
    </source>
</evidence>